<reference evidence="6 7" key="1">
    <citation type="submission" date="2016-10" db="EMBL/GenBank/DDBJ databases">
        <authorList>
            <person name="de Groot N.N."/>
        </authorList>
    </citation>
    <scope>NUCLEOTIDE SEQUENCE [LARGE SCALE GENOMIC DNA]</scope>
    <source>
        <strain evidence="6 7">ATCC 29281</strain>
    </source>
</reference>
<keyword evidence="4" id="KW-0472">Membrane</keyword>
<keyword evidence="4" id="KW-1133">Transmembrane helix</keyword>
<keyword evidence="7" id="KW-1185">Reference proteome</keyword>
<dbReference type="SUPFAM" id="SSF48317">
    <property type="entry name" value="Acid phosphatase/Vanadium-dependent haloperoxidase"/>
    <property type="match status" value="1"/>
</dbReference>
<dbReference type="InterPro" id="IPR000326">
    <property type="entry name" value="PAP2/HPO"/>
</dbReference>
<evidence type="ECO:0000256" key="2">
    <source>
        <dbReference type="ARBA" id="ARBA00032707"/>
    </source>
</evidence>
<dbReference type="InterPro" id="IPR036938">
    <property type="entry name" value="PAP2/HPO_sf"/>
</dbReference>
<gene>
    <name evidence="6" type="ORF">SAMN02982996_00938</name>
</gene>
<dbReference type="PANTHER" id="PTHR14969:SF54">
    <property type="entry name" value="PHOSPHATIDYLGLYCEROPHOSPHATASE B"/>
    <property type="match status" value="1"/>
</dbReference>
<feature type="transmembrane region" description="Helical" evidence="4">
    <location>
        <begin position="157"/>
        <end position="180"/>
    </location>
</feature>
<evidence type="ECO:0000256" key="3">
    <source>
        <dbReference type="ARBA" id="ARBA00047594"/>
    </source>
</evidence>
<dbReference type="NCBIfam" id="NF007975">
    <property type="entry name" value="PRK10699.1"/>
    <property type="match status" value="1"/>
</dbReference>
<evidence type="ECO:0000256" key="4">
    <source>
        <dbReference type="SAM" id="Phobius"/>
    </source>
</evidence>
<dbReference type="CDD" id="cd01610">
    <property type="entry name" value="PAP2_like"/>
    <property type="match status" value="1"/>
</dbReference>
<feature type="transmembrane region" description="Helical" evidence="4">
    <location>
        <begin position="50"/>
        <end position="68"/>
    </location>
</feature>
<dbReference type="eggNOG" id="COG0671">
    <property type="taxonomic scope" value="Bacteria"/>
</dbReference>
<evidence type="ECO:0000256" key="1">
    <source>
        <dbReference type="ARBA" id="ARBA00012374"/>
    </source>
</evidence>
<evidence type="ECO:0000313" key="7">
    <source>
        <dbReference type="Proteomes" id="UP000187280"/>
    </source>
</evidence>
<feature type="transmembrane region" description="Helical" evidence="4">
    <location>
        <begin position="75"/>
        <end position="96"/>
    </location>
</feature>
<feature type="transmembrane region" description="Helical" evidence="4">
    <location>
        <begin position="212"/>
        <end position="230"/>
    </location>
</feature>
<feature type="domain" description="Phosphatidic acid phosphatase type 2/haloperoxidase" evidence="5">
    <location>
        <begin position="76"/>
        <end position="227"/>
    </location>
</feature>
<feature type="transmembrane region" description="Helical" evidence="4">
    <location>
        <begin position="12"/>
        <end position="30"/>
    </location>
</feature>
<dbReference type="STRING" id="71657.SAMN02982996_00938"/>
<dbReference type="SMART" id="SM00014">
    <property type="entry name" value="acidPPc"/>
    <property type="match status" value="1"/>
</dbReference>
<name>A0A1H3YB75_9GAMM</name>
<accession>A0A1H3YB75</accession>
<proteinExistence type="predicted"/>
<protein>
    <recommendedName>
        <fullName evidence="1">undecaprenyl-diphosphate phosphatase</fullName>
        <ecNumber evidence="1">3.6.1.27</ecNumber>
    </recommendedName>
    <alternativeName>
        <fullName evidence="2">Undecaprenyl pyrophosphate phosphatase</fullName>
    </alternativeName>
</protein>
<organism evidence="6 7">
    <name type="scientific">Lonsdalea quercina</name>
    <dbReference type="NCBI Taxonomy" id="71657"/>
    <lineage>
        <taxon>Bacteria</taxon>
        <taxon>Pseudomonadati</taxon>
        <taxon>Pseudomonadota</taxon>
        <taxon>Gammaproteobacteria</taxon>
        <taxon>Enterobacterales</taxon>
        <taxon>Pectobacteriaceae</taxon>
        <taxon>Lonsdalea</taxon>
    </lineage>
</organism>
<dbReference type="GO" id="GO:0005886">
    <property type="term" value="C:plasma membrane"/>
    <property type="evidence" value="ECO:0007669"/>
    <property type="project" value="TreeGrafter"/>
</dbReference>
<dbReference type="GO" id="GO:0050380">
    <property type="term" value="F:undecaprenyl-diphosphatase activity"/>
    <property type="evidence" value="ECO:0007669"/>
    <property type="project" value="UniProtKB-EC"/>
</dbReference>
<evidence type="ECO:0000313" key="6">
    <source>
        <dbReference type="EMBL" id="SEA08885.1"/>
    </source>
</evidence>
<sequence length="259" mass="29159">MYGITKRVTIGALLLLIMPLGVWLSGWQWHPHLTGGWLRVLFWITETVTSPWGVVTSSVLSLWLLWCLRFSLKSTLGVFAILIVTIGIGQGMKSAIKSWVQEPRPFVEWLEKSHQVDEAYFYSLPRSERSALVKSQLHDDQQLPKWLRHHWQAETGFAFPSGHTMFAASWALLAVGLLWARRHYVTVTIVMAWAVAVMGSRLALGMHWPQDLMMATAISWLLVLVATGLASRWCGPLTAAETEAEQEKQTVTLSHEGDA</sequence>
<dbReference type="PANTHER" id="PTHR14969">
    <property type="entry name" value="SPHINGOSINE-1-PHOSPHATE PHOSPHOHYDROLASE"/>
    <property type="match status" value="1"/>
</dbReference>
<feature type="transmembrane region" description="Helical" evidence="4">
    <location>
        <begin position="187"/>
        <end position="206"/>
    </location>
</feature>
<dbReference type="Gene3D" id="1.20.144.10">
    <property type="entry name" value="Phosphatidic acid phosphatase type 2/haloperoxidase"/>
    <property type="match status" value="1"/>
</dbReference>
<comment type="catalytic activity">
    <reaction evidence="3">
        <text>di-trans,octa-cis-undecaprenyl diphosphate + H2O = di-trans,octa-cis-undecaprenyl phosphate + phosphate + H(+)</text>
        <dbReference type="Rhea" id="RHEA:28094"/>
        <dbReference type="ChEBI" id="CHEBI:15377"/>
        <dbReference type="ChEBI" id="CHEBI:15378"/>
        <dbReference type="ChEBI" id="CHEBI:43474"/>
        <dbReference type="ChEBI" id="CHEBI:58405"/>
        <dbReference type="ChEBI" id="CHEBI:60392"/>
        <dbReference type="EC" id="3.6.1.27"/>
    </reaction>
</comment>
<dbReference type="Pfam" id="PF01569">
    <property type="entry name" value="PAP2"/>
    <property type="match status" value="1"/>
</dbReference>
<dbReference type="RefSeq" id="WP_026742631.1">
    <property type="nucleotide sequence ID" value="NZ_FNQS01000002.1"/>
</dbReference>
<dbReference type="EC" id="3.6.1.27" evidence="1"/>
<dbReference type="Proteomes" id="UP000187280">
    <property type="component" value="Unassembled WGS sequence"/>
</dbReference>
<dbReference type="EMBL" id="FNQS01000002">
    <property type="protein sequence ID" value="SEA08885.1"/>
    <property type="molecule type" value="Genomic_DNA"/>
</dbReference>
<dbReference type="AlphaFoldDB" id="A0A1H3YB75"/>
<keyword evidence="4" id="KW-0812">Transmembrane</keyword>
<evidence type="ECO:0000259" key="5">
    <source>
        <dbReference type="SMART" id="SM00014"/>
    </source>
</evidence>
<dbReference type="GeneID" id="97763852"/>